<dbReference type="Proteomes" id="UP000011668">
    <property type="component" value="Unassembled WGS sequence"/>
</dbReference>
<evidence type="ECO:0000313" key="2">
    <source>
        <dbReference type="EMBL" id="ELU38408.1"/>
    </source>
</evidence>
<dbReference type="HOGENOM" id="CLU_434892_0_0_1"/>
<feature type="region of interest" description="Disordered" evidence="1">
    <location>
        <begin position="413"/>
        <end position="448"/>
    </location>
</feature>
<dbReference type="EMBL" id="AFRT01002184">
    <property type="protein sequence ID" value="ELU38408.1"/>
    <property type="molecule type" value="Genomic_DNA"/>
</dbReference>
<dbReference type="AlphaFoldDB" id="L8WNR9"/>
<feature type="region of interest" description="Disordered" evidence="1">
    <location>
        <begin position="286"/>
        <end position="365"/>
    </location>
</feature>
<comment type="caution">
    <text evidence="2">The sequence shown here is derived from an EMBL/GenBank/DDBJ whole genome shotgun (WGS) entry which is preliminary data.</text>
</comment>
<feature type="compositionally biased region" description="Basic residues" evidence="1">
    <location>
        <begin position="547"/>
        <end position="562"/>
    </location>
</feature>
<keyword evidence="3" id="KW-1185">Reference proteome</keyword>
<name>L8WNR9_THACA</name>
<feature type="compositionally biased region" description="Basic residues" evidence="1">
    <location>
        <begin position="347"/>
        <end position="361"/>
    </location>
</feature>
<reference evidence="2 3" key="1">
    <citation type="journal article" date="2013" name="Nat. Commun.">
        <title>The evolution and pathogenic mechanisms of the rice sheath blight pathogen.</title>
        <authorList>
            <person name="Zheng A."/>
            <person name="Lin R."/>
            <person name="Xu L."/>
            <person name="Qin P."/>
            <person name="Tang C."/>
            <person name="Ai P."/>
            <person name="Zhang D."/>
            <person name="Liu Y."/>
            <person name="Sun Z."/>
            <person name="Feng H."/>
            <person name="Wang Y."/>
            <person name="Chen Y."/>
            <person name="Liang X."/>
            <person name="Fu R."/>
            <person name="Li Q."/>
            <person name="Zhang J."/>
            <person name="Yu X."/>
            <person name="Xie Z."/>
            <person name="Ding L."/>
            <person name="Guan P."/>
            <person name="Tang J."/>
            <person name="Liang Y."/>
            <person name="Wang S."/>
            <person name="Deng Q."/>
            <person name="Li S."/>
            <person name="Zhu J."/>
            <person name="Wang L."/>
            <person name="Liu H."/>
            <person name="Li P."/>
        </authorList>
    </citation>
    <scope>NUCLEOTIDE SEQUENCE [LARGE SCALE GENOMIC DNA]</scope>
    <source>
        <strain evidence="3">AG-1 IA</strain>
    </source>
</reference>
<evidence type="ECO:0000313" key="3">
    <source>
        <dbReference type="Proteomes" id="UP000011668"/>
    </source>
</evidence>
<sequence>MSKITHLIKLSAGLSVVDIASGCTMRNSPELTTSRAFGAHEFPWISRSRPGGDVHLLGRVVRAPVWWPRCCTTRVVGRQCYPPSPKSPVMAGLRACTLPSGERYFFNPIRHSRFMRPLVAPHATAQLQTRRIWERKMALKLSGKYRASGPKEAKFEIDESESQLTSYMHYSVQPRGAQRTEGSICESVAGYHTSVLSDTVDISQWFYVCGSGKQIPAHVMSPRLLFLTHPPLSRSRRHRPLHIQPVHNYRALLPSSNNPPVPSFSPYCRQTAAMALVDHSFNMNMDVTAPPTPDQERSFSQVLKRSASTASLLSPPASVRKPSAKRLRTQFSALNPDESIHSDYIGRKQHSNKRSKGKGTKGKAVPLRPAVTMPTTQQDFSFVLKLNGGHEAKAEPEPELPPRPVTPPRLSTPVFACPQTPPRTKPQRSSRVFREGPLRDSPNNPFLVETLEPPALLRPRPKRSATDFTEGPTVGYVFRGVPTVFANPYASQHPPSPTKDKDHPSFLPIEHPDFSPCELARPRLLFPEAHGFAREGSPCPCIPSTPKRGRSRAPRTPVRRAQRSTNSVDFPQPVMMEPEQACGPKTPEPKTPQMRTRMRSGIAASTAAVVAETRVMRTRSKTAAQVKVA</sequence>
<feature type="compositionally biased region" description="Low complexity" evidence="1">
    <location>
        <begin position="306"/>
        <end position="318"/>
    </location>
</feature>
<evidence type="ECO:0000256" key="1">
    <source>
        <dbReference type="SAM" id="MobiDB-lite"/>
    </source>
</evidence>
<feature type="region of interest" description="Disordered" evidence="1">
    <location>
        <begin position="541"/>
        <end position="601"/>
    </location>
</feature>
<accession>L8WNR9</accession>
<dbReference type="OrthoDB" id="3364608at2759"/>
<dbReference type="STRING" id="983506.L8WNR9"/>
<organism evidence="2 3">
    <name type="scientific">Thanatephorus cucumeris (strain AG1-IA)</name>
    <name type="common">Rice sheath blight fungus</name>
    <name type="synonym">Rhizoctonia solani</name>
    <dbReference type="NCBI Taxonomy" id="983506"/>
    <lineage>
        <taxon>Eukaryota</taxon>
        <taxon>Fungi</taxon>
        <taxon>Dikarya</taxon>
        <taxon>Basidiomycota</taxon>
        <taxon>Agaricomycotina</taxon>
        <taxon>Agaricomycetes</taxon>
        <taxon>Cantharellales</taxon>
        <taxon>Ceratobasidiaceae</taxon>
        <taxon>Rhizoctonia</taxon>
        <taxon>Rhizoctonia solani AG-1</taxon>
    </lineage>
</organism>
<gene>
    <name evidence="2" type="ORF">AG1IA_07577</name>
</gene>
<proteinExistence type="predicted"/>
<protein>
    <submittedName>
        <fullName evidence="2">Uncharacterized protein</fullName>
    </submittedName>
</protein>